<reference evidence="2 3" key="1">
    <citation type="submission" date="2012-11" db="EMBL/GenBank/DDBJ databases">
        <title>Genome assembly of Thiorhodococcus sp. AK35.</title>
        <authorList>
            <person name="Nupur N."/>
            <person name="Khatri I."/>
            <person name="Subramanian S."/>
            <person name="Pinnaka A."/>
        </authorList>
    </citation>
    <scope>NUCLEOTIDE SEQUENCE [LARGE SCALE GENOMIC DNA]</scope>
    <source>
        <strain evidence="2 3">AK35</strain>
    </source>
</reference>
<keyword evidence="1" id="KW-1133">Transmembrane helix</keyword>
<evidence type="ECO:0000256" key="1">
    <source>
        <dbReference type="SAM" id="Phobius"/>
    </source>
</evidence>
<evidence type="ECO:0000313" key="2">
    <source>
        <dbReference type="EMBL" id="EXJ17245.1"/>
    </source>
</evidence>
<evidence type="ECO:0000313" key="3">
    <source>
        <dbReference type="Proteomes" id="UP000019460"/>
    </source>
</evidence>
<sequence length="282" mass="31241">MLLSVVLPLLFVLIVVPIVFLLYGIARWQSATGNRLERLEGTRSQLPTRTFDPNELAPLPEPVQRYFNAALTPGQPLIAVAELGHIGQLSVSERWAPFRSSQTVCTHRPGFDWDARIRRAPGVQVFMHDTYIAGEGSMKAALSGLFVVADHGDGLRLAQAGMMRFLAEAVWYPTKLLPSQGVAWEAIDETCARATLTDGDTSVALVFGFDETGMIRSARADARYRPDHGDLIETPWEMSFRGYETRSGMRVPIHGEAAWILPTGPSPYWRGQLAEALYKFAP</sequence>
<comment type="caution">
    <text evidence="2">The sequence shown here is derived from an EMBL/GenBank/DDBJ whole genome shotgun (WGS) entry which is preliminary data.</text>
</comment>
<name>W9W3W2_9GAMM</name>
<proteinExistence type="predicted"/>
<dbReference type="InterPro" id="IPR054213">
    <property type="entry name" value="DUF6920"/>
</dbReference>
<keyword evidence="1" id="KW-0472">Membrane</keyword>
<accession>W9W3W2</accession>
<dbReference type="OrthoDB" id="3671061at2"/>
<dbReference type="RefSeq" id="WP_043747739.1">
    <property type="nucleotide sequence ID" value="NZ_AONC01000001.1"/>
</dbReference>
<keyword evidence="3" id="KW-1185">Reference proteome</keyword>
<dbReference type="PATRIC" id="fig|1249627.3.peg.71"/>
<dbReference type="Pfam" id="PF21900">
    <property type="entry name" value="DUF6920"/>
    <property type="match status" value="1"/>
</dbReference>
<keyword evidence="1" id="KW-0812">Transmembrane</keyword>
<dbReference type="EMBL" id="AONC01000001">
    <property type="protein sequence ID" value="EXJ17245.1"/>
    <property type="molecule type" value="Genomic_DNA"/>
</dbReference>
<protein>
    <submittedName>
        <fullName evidence="2">Uncharacterized protein</fullName>
    </submittedName>
</protein>
<organism evidence="2 3">
    <name type="scientific">Imhoffiella purpurea</name>
    <dbReference type="NCBI Taxonomy" id="1249627"/>
    <lineage>
        <taxon>Bacteria</taxon>
        <taxon>Pseudomonadati</taxon>
        <taxon>Pseudomonadota</taxon>
        <taxon>Gammaproteobacteria</taxon>
        <taxon>Chromatiales</taxon>
        <taxon>Chromatiaceae</taxon>
        <taxon>Imhoffiella</taxon>
    </lineage>
</organism>
<dbReference type="STRING" id="1249627.D779_0072"/>
<feature type="transmembrane region" description="Helical" evidence="1">
    <location>
        <begin position="6"/>
        <end position="26"/>
    </location>
</feature>
<dbReference type="AlphaFoldDB" id="W9W3W2"/>
<dbReference type="eggNOG" id="ENOG502ZA6T">
    <property type="taxonomic scope" value="Bacteria"/>
</dbReference>
<gene>
    <name evidence="2" type="ORF">D779_0072</name>
</gene>
<dbReference type="Proteomes" id="UP000019460">
    <property type="component" value="Unassembled WGS sequence"/>
</dbReference>